<reference evidence="1 2" key="1">
    <citation type="journal article" date="2018" name="Sci. Rep.">
        <title>Comparative analysis of the Pocillopora damicornis genome highlights role of immune system in coral evolution.</title>
        <authorList>
            <person name="Cunning R."/>
            <person name="Bay R.A."/>
            <person name="Gillette P."/>
            <person name="Baker A.C."/>
            <person name="Traylor-Knowles N."/>
        </authorList>
    </citation>
    <scope>NUCLEOTIDE SEQUENCE [LARGE SCALE GENOMIC DNA]</scope>
    <source>
        <strain evidence="1">RSMAS</strain>
        <tissue evidence="1">Whole animal</tissue>
    </source>
</reference>
<protein>
    <submittedName>
        <fullName evidence="1">Uncharacterized protein</fullName>
    </submittedName>
</protein>
<gene>
    <name evidence="1" type="ORF">pdam_00022487</name>
</gene>
<name>A0A3M6TNC1_POCDA</name>
<evidence type="ECO:0000313" key="2">
    <source>
        <dbReference type="Proteomes" id="UP000275408"/>
    </source>
</evidence>
<comment type="caution">
    <text evidence="1">The sequence shown here is derived from an EMBL/GenBank/DDBJ whole genome shotgun (WGS) entry which is preliminary data.</text>
</comment>
<sequence length="79" mass="9153">MTNTSSSLSNVIFTNCHNNIVFAGVSHDISTQDWDRVNSYDDPNVRWDNWKNIFFQCVDKHAPLHTKCIWASKSPWITP</sequence>
<dbReference type="Proteomes" id="UP000275408">
    <property type="component" value="Unassembled WGS sequence"/>
</dbReference>
<dbReference type="EMBL" id="RCHS01003258">
    <property type="protein sequence ID" value="RMX42808.1"/>
    <property type="molecule type" value="Genomic_DNA"/>
</dbReference>
<proteinExistence type="predicted"/>
<accession>A0A3M6TNC1</accession>
<evidence type="ECO:0000313" key="1">
    <source>
        <dbReference type="EMBL" id="RMX42808.1"/>
    </source>
</evidence>
<organism evidence="1 2">
    <name type="scientific">Pocillopora damicornis</name>
    <name type="common">Cauliflower coral</name>
    <name type="synonym">Millepora damicornis</name>
    <dbReference type="NCBI Taxonomy" id="46731"/>
    <lineage>
        <taxon>Eukaryota</taxon>
        <taxon>Metazoa</taxon>
        <taxon>Cnidaria</taxon>
        <taxon>Anthozoa</taxon>
        <taxon>Hexacorallia</taxon>
        <taxon>Scleractinia</taxon>
        <taxon>Astrocoeniina</taxon>
        <taxon>Pocilloporidae</taxon>
        <taxon>Pocillopora</taxon>
    </lineage>
</organism>
<dbReference type="AlphaFoldDB" id="A0A3M6TNC1"/>
<keyword evidence="2" id="KW-1185">Reference proteome</keyword>